<dbReference type="AlphaFoldDB" id="A0A2P2ISE1"/>
<dbReference type="EMBL" id="GGEC01003649">
    <property type="protein sequence ID" value="MBW84132.1"/>
    <property type="molecule type" value="Transcribed_RNA"/>
</dbReference>
<accession>A0A2P2ISE1</accession>
<proteinExistence type="predicted"/>
<sequence>MHILIDGTFISSFSTLFQTLSCFVAFTKRLKLRIIILNHKAQPHPNPQPHQQ</sequence>
<reference evidence="1" key="1">
    <citation type="submission" date="2018-02" db="EMBL/GenBank/DDBJ databases">
        <title>Rhizophora mucronata_Transcriptome.</title>
        <authorList>
            <person name="Meera S.P."/>
            <person name="Sreeshan A."/>
            <person name="Augustine A."/>
        </authorList>
    </citation>
    <scope>NUCLEOTIDE SEQUENCE</scope>
    <source>
        <tissue evidence="1">Leaf</tissue>
    </source>
</reference>
<evidence type="ECO:0000313" key="1">
    <source>
        <dbReference type="EMBL" id="MBW84132.1"/>
    </source>
</evidence>
<name>A0A2P2ISE1_RHIMU</name>
<protein>
    <submittedName>
        <fullName evidence="1">Uncharacterized protein</fullName>
    </submittedName>
</protein>
<organism evidence="1">
    <name type="scientific">Rhizophora mucronata</name>
    <name type="common">Asiatic mangrove</name>
    <dbReference type="NCBI Taxonomy" id="61149"/>
    <lineage>
        <taxon>Eukaryota</taxon>
        <taxon>Viridiplantae</taxon>
        <taxon>Streptophyta</taxon>
        <taxon>Embryophyta</taxon>
        <taxon>Tracheophyta</taxon>
        <taxon>Spermatophyta</taxon>
        <taxon>Magnoliopsida</taxon>
        <taxon>eudicotyledons</taxon>
        <taxon>Gunneridae</taxon>
        <taxon>Pentapetalae</taxon>
        <taxon>rosids</taxon>
        <taxon>fabids</taxon>
        <taxon>Malpighiales</taxon>
        <taxon>Rhizophoraceae</taxon>
        <taxon>Rhizophora</taxon>
    </lineage>
</organism>